<dbReference type="SUPFAM" id="SSF69318">
    <property type="entry name" value="Integrin alpha N-terminal domain"/>
    <property type="match status" value="1"/>
</dbReference>
<accession>A0A410G775</accession>
<dbReference type="EMBL" id="CP034951">
    <property type="protein sequence ID" value="QAA83116.1"/>
    <property type="molecule type" value="Genomic_DNA"/>
</dbReference>
<gene>
    <name evidence="2" type="ORF">EI546_15985</name>
</gene>
<dbReference type="RefSeq" id="WP_128251479.1">
    <property type="nucleotide sequence ID" value="NZ_CP034951.1"/>
</dbReference>
<evidence type="ECO:0000313" key="2">
    <source>
        <dbReference type="EMBL" id="QAA83116.1"/>
    </source>
</evidence>
<reference evidence="2 3" key="1">
    <citation type="submission" date="2019-01" db="EMBL/GenBank/DDBJ databases">
        <title>Complete genome sequencing of Aequorivita sp. H23M31.</title>
        <authorList>
            <person name="Bae J.-W."/>
        </authorList>
    </citation>
    <scope>NUCLEOTIDE SEQUENCE [LARGE SCALE GENOMIC DNA]</scope>
    <source>
        <strain evidence="2 3">H23M31</strain>
    </source>
</reference>
<organism evidence="2 3">
    <name type="scientific">Aequorivita ciconiae</name>
    <dbReference type="NCBI Taxonomy" id="2494375"/>
    <lineage>
        <taxon>Bacteria</taxon>
        <taxon>Pseudomonadati</taxon>
        <taxon>Bacteroidota</taxon>
        <taxon>Flavobacteriia</taxon>
        <taxon>Flavobacteriales</taxon>
        <taxon>Flavobacteriaceae</taxon>
        <taxon>Aequorivita</taxon>
    </lineage>
</organism>
<dbReference type="PANTHER" id="PTHR44103:SF1">
    <property type="entry name" value="PROPROTEIN CONVERTASE P"/>
    <property type="match status" value="1"/>
</dbReference>
<dbReference type="PANTHER" id="PTHR44103">
    <property type="entry name" value="PROPROTEIN CONVERTASE P"/>
    <property type="match status" value="1"/>
</dbReference>
<protein>
    <submittedName>
        <fullName evidence="2">VCBS repeat-containing protein</fullName>
    </submittedName>
</protein>
<evidence type="ECO:0000256" key="1">
    <source>
        <dbReference type="ARBA" id="ARBA00022729"/>
    </source>
</evidence>
<dbReference type="InterPro" id="IPR013517">
    <property type="entry name" value="FG-GAP"/>
</dbReference>
<dbReference type="InterPro" id="IPR028994">
    <property type="entry name" value="Integrin_alpha_N"/>
</dbReference>
<keyword evidence="3" id="KW-1185">Reference proteome</keyword>
<name>A0A410G775_9FLAO</name>
<dbReference type="OrthoDB" id="1110367at2"/>
<dbReference type="AlphaFoldDB" id="A0A410G775"/>
<evidence type="ECO:0000313" key="3">
    <source>
        <dbReference type="Proteomes" id="UP000285517"/>
    </source>
</evidence>
<dbReference type="Proteomes" id="UP000285517">
    <property type="component" value="Chromosome"/>
</dbReference>
<sequence length="121" mass="13290">MSISAHIDFEPQIIADSHPDIVGPYALATADIYSDGDKDFIATSTNGDIVWFENLDGQVSFSEPKKQLLFTPMNFPPITIIPDDFNGDGKMDIAVGIYGFNQIIWFENAGSLSIEENSSNL</sequence>
<dbReference type="Pfam" id="PF13517">
    <property type="entry name" value="FG-GAP_3"/>
    <property type="match status" value="1"/>
</dbReference>
<keyword evidence="1" id="KW-0732">Signal</keyword>
<dbReference type="KEGG" id="aev:EI546_15985"/>
<proteinExistence type="predicted"/>